<feature type="non-terminal residue" evidence="1">
    <location>
        <position position="1"/>
    </location>
</feature>
<accession>A0A382FZK4</accession>
<organism evidence="1">
    <name type="scientific">marine metagenome</name>
    <dbReference type="NCBI Taxonomy" id="408172"/>
    <lineage>
        <taxon>unclassified sequences</taxon>
        <taxon>metagenomes</taxon>
        <taxon>ecological metagenomes</taxon>
    </lineage>
</organism>
<dbReference type="EMBL" id="UINC01052732">
    <property type="protein sequence ID" value="SVB68400.1"/>
    <property type="molecule type" value="Genomic_DNA"/>
</dbReference>
<dbReference type="AlphaFoldDB" id="A0A382FZK4"/>
<dbReference type="InterPro" id="IPR036406">
    <property type="entry name" value="Coprogen_oxidase_aer_sf"/>
</dbReference>
<reference evidence="1" key="1">
    <citation type="submission" date="2018-05" db="EMBL/GenBank/DDBJ databases">
        <authorList>
            <person name="Lanie J.A."/>
            <person name="Ng W.-L."/>
            <person name="Kazmierczak K.M."/>
            <person name="Andrzejewski T.M."/>
            <person name="Davidsen T.M."/>
            <person name="Wayne K.J."/>
            <person name="Tettelin H."/>
            <person name="Glass J.I."/>
            <person name="Rusch D."/>
            <person name="Podicherti R."/>
            <person name="Tsui H.-C.T."/>
            <person name="Winkler M.E."/>
        </authorList>
    </citation>
    <scope>NUCLEOTIDE SEQUENCE</scope>
</reference>
<sequence length="291" mass="32373">LSALVMTLVFTYAIPGHAGVNDGIDGLTEAQQAFAARTLQFIDKMDAKYFARAAEIDDDLALTSKDFNYDYALYEVKVGRGSNVEKIGRMTGIVFEPTDPIQDPTVFGRYFGIDVHARNPRVGLLHAAFLVQYYPDGKSAIGGTLNIVPGAARKEDLAAIKAALDEVFEKHGIDGTPLRRRVCEGTEMAVDKKYRRRLACVGASFFGGPMLSVTEENFQFITEAYDRFVDAYMTVLAKRTDARYTEENIAAQDAMRLNWFEDQMFADPYAASGITPYEVWSMSFTPPVVKF</sequence>
<protein>
    <recommendedName>
        <fullName evidence="2">Coproporphyrinogen III oxidase</fullName>
    </recommendedName>
</protein>
<dbReference type="GO" id="GO:0006779">
    <property type="term" value="P:porphyrin-containing compound biosynthetic process"/>
    <property type="evidence" value="ECO:0007669"/>
    <property type="project" value="InterPro"/>
</dbReference>
<dbReference type="GO" id="GO:0004109">
    <property type="term" value="F:coproporphyrinogen oxidase activity"/>
    <property type="evidence" value="ECO:0007669"/>
    <property type="project" value="InterPro"/>
</dbReference>
<name>A0A382FZK4_9ZZZZ</name>
<dbReference type="SUPFAM" id="SSF102886">
    <property type="entry name" value="Coproporphyrinogen III oxidase"/>
    <property type="match status" value="1"/>
</dbReference>
<dbReference type="Pfam" id="PF01218">
    <property type="entry name" value="Coprogen_oxidas"/>
    <property type="match status" value="1"/>
</dbReference>
<evidence type="ECO:0000313" key="1">
    <source>
        <dbReference type="EMBL" id="SVB68400.1"/>
    </source>
</evidence>
<proteinExistence type="predicted"/>
<gene>
    <name evidence="1" type="ORF">METZ01_LOCUS221254</name>
</gene>
<dbReference type="Gene3D" id="3.40.1500.10">
    <property type="entry name" value="Coproporphyrinogen III oxidase, aerobic"/>
    <property type="match status" value="1"/>
</dbReference>
<dbReference type="InterPro" id="IPR001260">
    <property type="entry name" value="Coprogen_oxidase_aer"/>
</dbReference>
<evidence type="ECO:0008006" key="2">
    <source>
        <dbReference type="Google" id="ProtNLM"/>
    </source>
</evidence>